<evidence type="ECO:0000313" key="5">
    <source>
        <dbReference type="EMBL" id="KAK0753284.1"/>
    </source>
</evidence>
<dbReference type="GO" id="GO:1990316">
    <property type="term" value="C:Atg1/ULK1 kinase complex"/>
    <property type="evidence" value="ECO:0007669"/>
    <property type="project" value="TreeGrafter"/>
</dbReference>
<dbReference type="Proteomes" id="UP001172155">
    <property type="component" value="Unassembled WGS sequence"/>
</dbReference>
<dbReference type="GO" id="GO:0000407">
    <property type="term" value="C:phagophore assembly site"/>
    <property type="evidence" value="ECO:0007669"/>
    <property type="project" value="TreeGrafter"/>
</dbReference>
<keyword evidence="3" id="KW-0072">Autophagy</keyword>
<keyword evidence="6" id="KW-1185">Reference proteome</keyword>
<dbReference type="PANTHER" id="PTHR13292">
    <property type="entry name" value="AUTOPHAGY-RELATED PROTEIN 101"/>
    <property type="match status" value="1"/>
</dbReference>
<sequence length="205" mass="23435">MMEQQSPEFILEAFADPNSVRDIVRGILHTIFFLRFFPAIPPQTRDVLGLELPYVPEAEIETLIDQRADTLARQLEAERNRPHQHPGSGGSSGRGQVTVQFLEKQRRKKNWYAMRGEDEVCWEVWTLKVTVAEPRTEAERAKVRRASETTLQNTLFKIITLANTHKDHIPPITTSEANPFPYLINVNPHHKVPEAGGWAARMGIY</sequence>
<name>A0AA40KBN0_9PEZI</name>
<dbReference type="GO" id="GO:0000045">
    <property type="term" value="P:autophagosome assembly"/>
    <property type="evidence" value="ECO:0007669"/>
    <property type="project" value="TreeGrafter"/>
</dbReference>
<dbReference type="PANTHER" id="PTHR13292:SF0">
    <property type="entry name" value="AUTOPHAGY-RELATED PROTEIN 101"/>
    <property type="match status" value="1"/>
</dbReference>
<evidence type="ECO:0000256" key="2">
    <source>
        <dbReference type="ARBA" id="ARBA00018874"/>
    </source>
</evidence>
<dbReference type="Pfam" id="PF07855">
    <property type="entry name" value="ATG101"/>
    <property type="match status" value="1"/>
</dbReference>
<feature type="region of interest" description="Disordered" evidence="4">
    <location>
        <begin position="78"/>
        <end position="97"/>
    </location>
</feature>
<evidence type="ECO:0000313" key="6">
    <source>
        <dbReference type="Proteomes" id="UP001172155"/>
    </source>
</evidence>
<comment type="caution">
    <text evidence="5">The sequence shown here is derived from an EMBL/GenBank/DDBJ whole genome shotgun (WGS) entry which is preliminary data.</text>
</comment>
<evidence type="ECO:0000256" key="3">
    <source>
        <dbReference type="ARBA" id="ARBA00023006"/>
    </source>
</evidence>
<comment type="similarity">
    <text evidence="1">Belongs to the ATG101 family.</text>
</comment>
<dbReference type="InterPro" id="IPR012445">
    <property type="entry name" value="ATG101"/>
</dbReference>
<proteinExistence type="inferred from homology"/>
<dbReference type="GO" id="GO:0019901">
    <property type="term" value="F:protein kinase binding"/>
    <property type="evidence" value="ECO:0007669"/>
    <property type="project" value="TreeGrafter"/>
</dbReference>
<gene>
    <name evidence="5" type="ORF">B0T18DRAFT_316652</name>
</gene>
<accession>A0AA40KBN0</accession>
<protein>
    <recommendedName>
        <fullName evidence="2">Autophagy-related protein 101</fullName>
    </recommendedName>
</protein>
<evidence type="ECO:0000256" key="4">
    <source>
        <dbReference type="SAM" id="MobiDB-lite"/>
    </source>
</evidence>
<dbReference type="AlphaFoldDB" id="A0AA40KBN0"/>
<organism evidence="5 6">
    <name type="scientific">Schizothecium vesticola</name>
    <dbReference type="NCBI Taxonomy" id="314040"/>
    <lineage>
        <taxon>Eukaryota</taxon>
        <taxon>Fungi</taxon>
        <taxon>Dikarya</taxon>
        <taxon>Ascomycota</taxon>
        <taxon>Pezizomycotina</taxon>
        <taxon>Sordariomycetes</taxon>
        <taxon>Sordariomycetidae</taxon>
        <taxon>Sordariales</taxon>
        <taxon>Schizotheciaceae</taxon>
        <taxon>Schizothecium</taxon>
    </lineage>
</organism>
<reference evidence="5" key="1">
    <citation type="submission" date="2023-06" db="EMBL/GenBank/DDBJ databases">
        <title>Genome-scale phylogeny and comparative genomics of the fungal order Sordariales.</title>
        <authorList>
            <consortium name="Lawrence Berkeley National Laboratory"/>
            <person name="Hensen N."/>
            <person name="Bonometti L."/>
            <person name="Westerberg I."/>
            <person name="Brannstrom I.O."/>
            <person name="Guillou S."/>
            <person name="Cros-Aarteil S."/>
            <person name="Calhoun S."/>
            <person name="Haridas S."/>
            <person name="Kuo A."/>
            <person name="Mondo S."/>
            <person name="Pangilinan J."/>
            <person name="Riley R."/>
            <person name="LaButti K."/>
            <person name="Andreopoulos B."/>
            <person name="Lipzen A."/>
            <person name="Chen C."/>
            <person name="Yanf M."/>
            <person name="Daum C."/>
            <person name="Ng V."/>
            <person name="Clum A."/>
            <person name="Steindorff A."/>
            <person name="Ohm R."/>
            <person name="Martin F."/>
            <person name="Silar P."/>
            <person name="Natvig D."/>
            <person name="Lalanne C."/>
            <person name="Gautier V."/>
            <person name="Ament-velasquez S.L."/>
            <person name="Kruys A."/>
            <person name="Hutchinson M.I."/>
            <person name="Powell A.J."/>
            <person name="Barry K."/>
            <person name="Miller A.N."/>
            <person name="Grigoriev I.V."/>
            <person name="Debuchy R."/>
            <person name="Gladieux P."/>
            <person name="Thoren M.H."/>
            <person name="Johannesson H."/>
        </authorList>
    </citation>
    <scope>NUCLEOTIDE SEQUENCE</scope>
    <source>
        <strain evidence="5">SMH3187-1</strain>
    </source>
</reference>
<dbReference type="EMBL" id="JAUKUD010000001">
    <property type="protein sequence ID" value="KAK0753284.1"/>
    <property type="molecule type" value="Genomic_DNA"/>
</dbReference>
<evidence type="ECO:0000256" key="1">
    <source>
        <dbReference type="ARBA" id="ARBA00007130"/>
    </source>
</evidence>